<reference evidence="2" key="1">
    <citation type="submission" date="2020-06" db="EMBL/GenBank/DDBJ databases">
        <title>Stable isotope informed genome-resolved metagenomics uncovers potential trophic interactions in rhizosphere soil.</title>
        <authorList>
            <person name="Starr E.P."/>
            <person name="Shi S."/>
            <person name="Blazewicz S.J."/>
            <person name="Koch B.J."/>
            <person name="Probst A.J."/>
            <person name="Hungate B.A."/>
            <person name="Pett-Ridge J."/>
            <person name="Firestone M.K."/>
            <person name="Banfield J.F."/>
        </authorList>
    </citation>
    <scope>NUCLEOTIDE SEQUENCE</scope>
    <source>
        <strain evidence="2">YM_69_17</strain>
    </source>
</reference>
<dbReference type="Gene3D" id="3.60.15.10">
    <property type="entry name" value="Ribonuclease Z/Hydroxyacylglutathione hydrolase-like"/>
    <property type="match status" value="1"/>
</dbReference>
<dbReference type="PANTHER" id="PTHR42663:SF4">
    <property type="entry name" value="SLL1036 PROTEIN"/>
    <property type="match status" value="1"/>
</dbReference>
<dbReference type="InterPro" id="IPR001279">
    <property type="entry name" value="Metallo-B-lactamas"/>
</dbReference>
<evidence type="ECO:0000259" key="1">
    <source>
        <dbReference type="Pfam" id="PF12706"/>
    </source>
</evidence>
<dbReference type="SUPFAM" id="SSF56281">
    <property type="entry name" value="Metallo-hydrolase/oxidoreductase"/>
    <property type="match status" value="1"/>
</dbReference>
<dbReference type="AlphaFoldDB" id="A0A952KN16"/>
<proteinExistence type="predicted"/>
<gene>
    <name evidence="2" type="ORF">JF625_23865</name>
</gene>
<sequence>MAKTTSDLMLRFWGVRGSIACPASCNMRYGGNTSCIEIRRGDDLIIIDGGTGLRDLGHRLMEEGRPDVDVFFTHTHWDHVCGVPFFKPAYAKGRKVRFWAGHLKPQNKSIYSVLCETMMAPLFPVPIGVFQDCEYHDFDCGTPMEPFPGIKLNTCWLNHPNLACGYRIDVGGKSICIITDTEHRPEGVDPVIADFVRGADIMVYDAMFTDEEYPRFVGWGHSTWQEALKLADAADVGRVVLFHHDPNHDDAFLDRIADAADRRRPGTLVAHEGMTLHP</sequence>
<dbReference type="PANTHER" id="PTHR42663">
    <property type="entry name" value="HYDROLASE C777.06C-RELATED-RELATED"/>
    <property type="match status" value="1"/>
</dbReference>
<protein>
    <submittedName>
        <fullName evidence="2">MBL fold metallo-hydrolase</fullName>
    </submittedName>
</protein>
<evidence type="ECO:0000313" key="2">
    <source>
        <dbReference type="EMBL" id="MBW8728169.1"/>
    </source>
</evidence>
<comment type="caution">
    <text evidence="2">The sequence shown here is derived from an EMBL/GenBank/DDBJ whole genome shotgun (WGS) entry which is preliminary data.</text>
</comment>
<dbReference type="InterPro" id="IPR036866">
    <property type="entry name" value="RibonucZ/Hydroxyglut_hydro"/>
</dbReference>
<organism evidence="2 3">
    <name type="scientific">Inquilinus limosus</name>
    <dbReference type="NCBI Taxonomy" id="171674"/>
    <lineage>
        <taxon>Bacteria</taxon>
        <taxon>Pseudomonadati</taxon>
        <taxon>Pseudomonadota</taxon>
        <taxon>Alphaproteobacteria</taxon>
        <taxon>Rhodospirillales</taxon>
        <taxon>Rhodospirillaceae</taxon>
        <taxon>Inquilinus</taxon>
    </lineage>
</organism>
<dbReference type="CDD" id="cd07715">
    <property type="entry name" value="TaR3-like_MBL-fold"/>
    <property type="match status" value="1"/>
</dbReference>
<feature type="domain" description="Metallo-beta-lactamase" evidence="1">
    <location>
        <begin position="45"/>
        <end position="244"/>
    </location>
</feature>
<evidence type="ECO:0000313" key="3">
    <source>
        <dbReference type="Proteomes" id="UP000700706"/>
    </source>
</evidence>
<name>A0A952KN16_9PROT</name>
<dbReference type="Proteomes" id="UP000700706">
    <property type="component" value="Unassembled WGS sequence"/>
</dbReference>
<dbReference type="EMBL" id="JAEKLZ010000365">
    <property type="protein sequence ID" value="MBW8728169.1"/>
    <property type="molecule type" value="Genomic_DNA"/>
</dbReference>
<accession>A0A952KN16</accession>
<dbReference type="Pfam" id="PF12706">
    <property type="entry name" value="Lactamase_B_2"/>
    <property type="match status" value="1"/>
</dbReference>